<accession>A0A1Z1WDK1</accession>
<protein>
    <submittedName>
        <fullName evidence="5">Tylosin resistance protein TlrC</fullName>
    </submittedName>
</protein>
<dbReference type="STRING" id="67267.GCA_000716675_07198"/>
<dbReference type="SUPFAM" id="SSF52540">
    <property type="entry name" value="P-loop containing nucleoside triphosphate hydrolases"/>
    <property type="match status" value="2"/>
</dbReference>
<reference evidence="5 6" key="1">
    <citation type="submission" date="2017-05" db="EMBL/GenBank/DDBJ databases">
        <title>Streptomyces alboflavus Genome sequencing and assembly.</title>
        <authorList>
            <person name="Wang Y."/>
            <person name="Du B."/>
            <person name="Ding Y."/>
            <person name="Liu H."/>
            <person name="Hou Q."/>
            <person name="Liu K."/>
            <person name="Wang C."/>
            <person name="Yao L."/>
        </authorList>
    </citation>
    <scope>NUCLEOTIDE SEQUENCE [LARGE SCALE GENOMIC DNA]</scope>
    <source>
        <strain evidence="5 6">MDJK44</strain>
    </source>
</reference>
<dbReference type="OrthoDB" id="3169603at2"/>
<evidence type="ECO:0000259" key="4">
    <source>
        <dbReference type="PROSITE" id="PS50893"/>
    </source>
</evidence>
<organism evidence="5 6">
    <name type="scientific">Streptomyces alboflavus</name>
    <dbReference type="NCBI Taxonomy" id="67267"/>
    <lineage>
        <taxon>Bacteria</taxon>
        <taxon>Bacillati</taxon>
        <taxon>Actinomycetota</taxon>
        <taxon>Actinomycetes</taxon>
        <taxon>Kitasatosporales</taxon>
        <taxon>Streptomycetaceae</taxon>
        <taxon>Streptomyces</taxon>
    </lineage>
</organism>
<feature type="domain" description="ABC transporter" evidence="4">
    <location>
        <begin position="356"/>
        <end position="557"/>
    </location>
</feature>
<dbReference type="InterPro" id="IPR003439">
    <property type="entry name" value="ABC_transporter-like_ATP-bd"/>
</dbReference>
<dbReference type="Proteomes" id="UP000195880">
    <property type="component" value="Chromosome"/>
</dbReference>
<feature type="domain" description="ABC transporter" evidence="4">
    <location>
        <begin position="26"/>
        <end position="295"/>
    </location>
</feature>
<dbReference type="AlphaFoldDB" id="A0A1Z1WDK1"/>
<dbReference type="InterPro" id="IPR051309">
    <property type="entry name" value="ABCF_ATPase"/>
</dbReference>
<evidence type="ECO:0000313" key="6">
    <source>
        <dbReference type="Proteomes" id="UP000195880"/>
    </source>
</evidence>
<dbReference type="eggNOG" id="COG0488">
    <property type="taxonomic scope" value="Bacteria"/>
</dbReference>
<name>A0A1Z1WDK1_9ACTN</name>
<evidence type="ECO:0000256" key="3">
    <source>
        <dbReference type="SAM" id="MobiDB-lite"/>
    </source>
</evidence>
<keyword evidence="2" id="KW-0067">ATP-binding</keyword>
<dbReference type="PROSITE" id="PS50893">
    <property type="entry name" value="ABC_TRANSPORTER_2"/>
    <property type="match status" value="2"/>
</dbReference>
<dbReference type="RefSeq" id="WP_087884738.1">
    <property type="nucleotide sequence ID" value="NZ_CP021748.1"/>
</dbReference>
<dbReference type="SMART" id="SM00382">
    <property type="entry name" value="AAA"/>
    <property type="match status" value="2"/>
</dbReference>
<gene>
    <name evidence="5" type="ORF">SMD44_03963</name>
</gene>
<dbReference type="InterPro" id="IPR027417">
    <property type="entry name" value="P-loop_NTPase"/>
</dbReference>
<dbReference type="EMBL" id="CP021748">
    <property type="protein sequence ID" value="ARX84524.1"/>
    <property type="molecule type" value="Genomic_DNA"/>
</dbReference>
<keyword evidence="1" id="KW-0547">Nucleotide-binding</keyword>
<dbReference type="CDD" id="cd03221">
    <property type="entry name" value="ABCF_EF-3"/>
    <property type="match status" value="1"/>
</dbReference>
<dbReference type="FunFam" id="3.40.50.300:FF:000011">
    <property type="entry name" value="Putative ABC transporter ATP-binding component"/>
    <property type="match status" value="1"/>
</dbReference>
<keyword evidence="6" id="KW-1185">Reference proteome</keyword>
<evidence type="ECO:0000313" key="5">
    <source>
        <dbReference type="EMBL" id="ARX84524.1"/>
    </source>
</evidence>
<dbReference type="PROSITE" id="PS00211">
    <property type="entry name" value="ABC_TRANSPORTER_1"/>
    <property type="match status" value="1"/>
</dbReference>
<dbReference type="PANTHER" id="PTHR42855">
    <property type="entry name" value="ABC TRANSPORTER ATP-BINDING SUBUNIT"/>
    <property type="match status" value="1"/>
</dbReference>
<dbReference type="GO" id="GO:0005524">
    <property type="term" value="F:ATP binding"/>
    <property type="evidence" value="ECO:0007669"/>
    <property type="project" value="UniProtKB-KW"/>
</dbReference>
<sequence length="560" mass="59663">MFRAPAAPAATATSAVSATSPTTSQLTLTDVTKRYADHLVLDRVRLTVRPGEKAGVIGDNGSGKSTLLRLLAGRERADNGTVTVVAPGGTGHLAQTLDLPDSARVGDAVDLALADLRDLERRIQAVGADLDGAAPAAYDAYSALVARFEARGGYGADRRVDIALRHLGEHTGLDRSRRLGTLSGGQRSRLALAATLASAPELLLLDEPTNDLDDEAVAWLEERLRAHRGTLVAVTHDRTFLDRVTDTVLEVDHVTRSVRRHGDGYAGYLTAKAAERARHEREYEEWRAEVGRQSRLADSHIGRLDAIPRKAPAAFSGAGAFRARSRAHGAMSRIRNARERLGRLTENPVSAPPQPLRFAASVAGAADGAVEVADLRVPGRLALDSLRVPAGGRLLVTGPNGAGKSTLLRVLAGEVEPEPGATVRRPARVGLLRQVAAPVSRAEGARSLLAAFGEDRGDELLALGLFHESDLRRPVGTLSTGQRRRLELARLVTRPYDLLLLDEPTNHVSPALVEDLEAALATYAGTLVVVTHDRRLRAGYRGQTLTLPLTGPSDISPSGD</sequence>
<dbReference type="Pfam" id="PF00005">
    <property type="entry name" value="ABC_tran"/>
    <property type="match status" value="2"/>
</dbReference>
<dbReference type="PANTHER" id="PTHR42855:SF2">
    <property type="entry name" value="DRUG RESISTANCE ABC TRANSPORTER,ATP-BINDING PROTEIN"/>
    <property type="match status" value="1"/>
</dbReference>
<evidence type="ECO:0000256" key="2">
    <source>
        <dbReference type="ARBA" id="ARBA00022840"/>
    </source>
</evidence>
<dbReference type="InterPro" id="IPR003593">
    <property type="entry name" value="AAA+_ATPase"/>
</dbReference>
<dbReference type="InterPro" id="IPR017871">
    <property type="entry name" value="ABC_transporter-like_CS"/>
</dbReference>
<evidence type="ECO:0000256" key="1">
    <source>
        <dbReference type="ARBA" id="ARBA00022741"/>
    </source>
</evidence>
<dbReference type="NCBIfam" id="NF000355">
    <property type="entry name" value="ribo_prot_ABC_F"/>
    <property type="match status" value="1"/>
</dbReference>
<proteinExistence type="predicted"/>
<feature type="region of interest" description="Disordered" evidence="3">
    <location>
        <begin position="1"/>
        <end position="23"/>
    </location>
</feature>
<dbReference type="KEGG" id="salf:SMD44_03963"/>
<dbReference type="GO" id="GO:0016887">
    <property type="term" value="F:ATP hydrolysis activity"/>
    <property type="evidence" value="ECO:0007669"/>
    <property type="project" value="InterPro"/>
</dbReference>
<dbReference type="Gene3D" id="3.40.50.300">
    <property type="entry name" value="P-loop containing nucleotide triphosphate hydrolases"/>
    <property type="match status" value="2"/>
</dbReference>